<comment type="catalytic activity">
    <reaction evidence="11">
        <text>UTP + NH4(+) + ATP = CTP + ADP + phosphate + 2 H(+)</text>
        <dbReference type="Rhea" id="RHEA:16597"/>
        <dbReference type="ChEBI" id="CHEBI:15378"/>
        <dbReference type="ChEBI" id="CHEBI:28938"/>
        <dbReference type="ChEBI" id="CHEBI:30616"/>
        <dbReference type="ChEBI" id="CHEBI:37563"/>
        <dbReference type="ChEBI" id="CHEBI:43474"/>
        <dbReference type="ChEBI" id="CHEBI:46398"/>
        <dbReference type="ChEBI" id="CHEBI:456216"/>
    </reaction>
</comment>
<keyword evidence="15" id="KW-1185">Reference proteome</keyword>
<feature type="region of interest" description="Amidoligase domain" evidence="11">
    <location>
        <begin position="1"/>
        <end position="279"/>
    </location>
</feature>
<feature type="binding site" evidence="11">
    <location>
        <position position="236"/>
    </location>
    <ligand>
        <name>UTP</name>
        <dbReference type="ChEBI" id="CHEBI:46398"/>
    </ligand>
</feature>
<protein>
    <recommendedName>
        <fullName evidence="11">CTP synthase</fullName>
        <ecNumber evidence="11">6.3.4.2</ecNumber>
    </recommendedName>
    <alternativeName>
        <fullName evidence="11">Cytidine 5'-triphosphate synthase</fullName>
    </alternativeName>
    <alternativeName>
        <fullName evidence="11">Cytidine triphosphate synthetase</fullName>
        <shortName evidence="11">CTP synthetase</shortName>
        <shortName evidence="11">CTPS</shortName>
    </alternativeName>
    <alternativeName>
        <fullName evidence="11">UTP--ammonia ligase</fullName>
    </alternativeName>
</protein>
<feature type="binding site" evidence="11">
    <location>
        <begin position="160"/>
        <end position="162"/>
    </location>
    <ligand>
        <name>CTP</name>
        <dbReference type="ChEBI" id="CHEBI:37563"/>
        <note>allosteric inhibitor</note>
    </ligand>
</feature>
<dbReference type="EC" id="6.3.4.2" evidence="11"/>
<dbReference type="InterPro" id="IPR033828">
    <property type="entry name" value="GATase1_CTP_Synthase"/>
</dbReference>
<gene>
    <name evidence="11" type="primary">pyrG</name>
    <name evidence="14" type="ORF">GO988_18285</name>
</gene>
<keyword evidence="4 11" id="KW-0479">Metal-binding</keyword>
<evidence type="ECO:0000256" key="7">
    <source>
        <dbReference type="ARBA" id="ARBA00022842"/>
    </source>
</evidence>
<proteinExistence type="inferred from homology"/>
<dbReference type="Pfam" id="PF06418">
    <property type="entry name" value="CTP_synth_N"/>
    <property type="match status" value="1"/>
</dbReference>
<dbReference type="Pfam" id="PF00117">
    <property type="entry name" value="GATase"/>
    <property type="match status" value="1"/>
</dbReference>
<dbReference type="InterPro" id="IPR017456">
    <property type="entry name" value="CTP_synthase_N"/>
</dbReference>
<comment type="function">
    <text evidence="11">Catalyzes the ATP-dependent amination of UTP to CTP with either L-glutamine or ammonia as the source of nitrogen. Regulates intracellular CTP levels through interactions with the four ribonucleotide triphosphates.</text>
</comment>
<dbReference type="HAMAP" id="MF_01227">
    <property type="entry name" value="PyrG"/>
    <property type="match status" value="1"/>
</dbReference>
<feature type="binding site" evidence="11">
    <location>
        <position position="254"/>
    </location>
    <ligand>
        <name>ATP</name>
        <dbReference type="ChEBI" id="CHEBI:30616"/>
    </ligand>
</feature>
<dbReference type="NCBIfam" id="NF003792">
    <property type="entry name" value="PRK05380.1"/>
    <property type="match status" value="1"/>
</dbReference>
<comment type="catalytic activity">
    <reaction evidence="11">
        <text>L-glutamine + H2O = L-glutamate + NH4(+)</text>
        <dbReference type="Rhea" id="RHEA:15889"/>
        <dbReference type="ChEBI" id="CHEBI:15377"/>
        <dbReference type="ChEBI" id="CHEBI:28938"/>
        <dbReference type="ChEBI" id="CHEBI:29985"/>
        <dbReference type="ChEBI" id="CHEBI:58359"/>
    </reaction>
</comment>
<dbReference type="GO" id="GO:0019856">
    <property type="term" value="P:pyrimidine nucleobase biosynthetic process"/>
    <property type="evidence" value="ECO:0007669"/>
    <property type="project" value="TreeGrafter"/>
</dbReference>
<feature type="binding site" evidence="11">
    <location>
        <begin position="200"/>
        <end position="205"/>
    </location>
    <ligand>
        <name>UTP</name>
        <dbReference type="ChEBI" id="CHEBI:46398"/>
    </ligand>
</feature>
<feature type="binding site" evidence="11">
    <location>
        <position position="475"/>
    </location>
    <ligand>
        <name>L-glutamine</name>
        <dbReference type="ChEBI" id="CHEBI:58359"/>
    </ligand>
</feature>
<sequence length="550" mass="60905">MPERSTPTPTASAAKYIFVTGGVTSSLGKGIISASLAKLLQARGFRVTIQKFDPYINIDPGTLNPYEHGECYVTDDGAETDLDLGHYERFLNAPTSQANNVTTGRIYDTVIRREREGAFLGKTVQVVPHITDEIKRRMLLLGQGGDFDVVITEIGGCIGDIESLPFVEAVRQLRWELPPHDSLVIHLTLLPYLAAAGELKTKPTQHSVRDLREAGLQPDILVCRSEHPIPPEMRRKIALFCNVKINSVIESLDADTIYSVPLLMLKEELDARVISKLRLNGGHAPELENWKEFLGRLKNPTEEVTIALVGKYVELPDAYKSIIESFIHAGAFNECKVRVRSIQSEHLTPENAVQQLEGVDGVLVAPGFGERGFEGKVAAVRYVRENGIPFFGICLGMQVAVVEYARHVLGLPQASSTEMDPLTPDPVIALMADQKDITQKGGTMRLGAYTCELKRGSRAAKAYGRNTISERHRHRFEFNNEYLTRFEAAGLVASGTNPETGLVEVIELPQTVHPWFMGGQFHPELKSTVESPHPLFVRFVKAAMQYKKGL</sequence>
<dbReference type="GO" id="GO:0097268">
    <property type="term" value="C:cytoophidium"/>
    <property type="evidence" value="ECO:0007669"/>
    <property type="project" value="UniProtKB-ARBA"/>
</dbReference>
<feature type="binding site" evidence="11">
    <location>
        <begin position="395"/>
        <end position="398"/>
    </location>
    <ligand>
        <name>L-glutamine</name>
        <dbReference type="ChEBI" id="CHEBI:58359"/>
    </ligand>
</feature>
<comment type="similarity">
    <text evidence="2 11">Belongs to the CTP synthase family.</text>
</comment>
<dbReference type="InterPro" id="IPR017926">
    <property type="entry name" value="GATASE"/>
</dbReference>
<feature type="binding site" evidence="11">
    <location>
        <position position="66"/>
    </location>
    <ligand>
        <name>L-glutamine</name>
        <dbReference type="ChEBI" id="CHEBI:58359"/>
    </ligand>
</feature>
<dbReference type="Proteomes" id="UP000441336">
    <property type="component" value="Unassembled WGS sequence"/>
</dbReference>
<dbReference type="InterPro" id="IPR027417">
    <property type="entry name" value="P-loop_NTPase"/>
</dbReference>
<keyword evidence="3 11" id="KW-0436">Ligase</keyword>
<feature type="binding site" evidence="11">
    <location>
        <position position="418"/>
    </location>
    <ligand>
        <name>L-glutamine</name>
        <dbReference type="ChEBI" id="CHEBI:58359"/>
    </ligand>
</feature>
<comment type="pathway">
    <text evidence="1 11">Pyrimidine metabolism; CTP biosynthesis via de novo pathway; CTP from UDP: step 2/2.</text>
</comment>
<feature type="binding site" evidence="11">
    <location>
        <position position="367"/>
    </location>
    <ligand>
        <name>L-glutamine</name>
        <dbReference type="ChEBI" id="CHEBI:58359"/>
    </ligand>
</feature>
<evidence type="ECO:0000256" key="9">
    <source>
        <dbReference type="ARBA" id="ARBA00022975"/>
    </source>
</evidence>
<dbReference type="GO" id="GO:0003883">
    <property type="term" value="F:CTP synthase activity"/>
    <property type="evidence" value="ECO:0007669"/>
    <property type="project" value="UniProtKB-UniRule"/>
</dbReference>
<feature type="binding site" evidence="11">
    <location>
        <begin position="200"/>
        <end position="205"/>
    </location>
    <ligand>
        <name>CTP</name>
        <dbReference type="ChEBI" id="CHEBI:37563"/>
        <note>allosteric inhibitor</note>
    </ligand>
</feature>
<keyword evidence="8 11" id="KW-0315">Glutamine amidotransferase</keyword>
<evidence type="ECO:0000256" key="1">
    <source>
        <dbReference type="ARBA" id="ARBA00005171"/>
    </source>
</evidence>
<keyword evidence="5 11" id="KW-0547">Nucleotide-binding</keyword>
<comment type="catalytic activity">
    <reaction evidence="10 11">
        <text>UTP + L-glutamine + ATP + H2O = CTP + L-glutamate + ADP + phosphate + 2 H(+)</text>
        <dbReference type="Rhea" id="RHEA:26426"/>
        <dbReference type="ChEBI" id="CHEBI:15377"/>
        <dbReference type="ChEBI" id="CHEBI:15378"/>
        <dbReference type="ChEBI" id="CHEBI:29985"/>
        <dbReference type="ChEBI" id="CHEBI:30616"/>
        <dbReference type="ChEBI" id="CHEBI:37563"/>
        <dbReference type="ChEBI" id="CHEBI:43474"/>
        <dbReference type="ChEBI" id="CHEBI:46398"/>
        <dbReference type="ChEBI" id="CHEBI:58359"/>
        <dbReference type="ChEBI" id="CHEBI:456216"/>
        <dbReference type="EC" id="6.3.4.2"/>
    </reaction>
</comment>
<keyword evidence="9 11" id="KW-0665">Pyrimidine biosynthesis</keyword>
<feature type="domain" description="CTP synthase N-terminal" evidence="13">
    <location>
        <begin position="15"/>
        <end position="279"/>
    </location>
</feature>
<dbReference type="GO" id="GO:0005829">
    <property type="term" value="C:cytosol"/>
    <property type="evidence" value="ECO:0007669"/>
    <property type="project" value="TreeGrafter"/>
</dbReference>
<feature type="binding site" evidence="11">
    <location>
        <position position="25"/>
    </location>
    <ligand>
        <name>CTP</name>
        <dbReference type="ChEBI" id="CHEBI:37563"/>
        <note>allosteric inhibitor</note>
    </ligand>
</feature>
<dbReference type="PANTHER" id="PTHR11550:SF0">
    <property type="entry name" value="CTP SYNTHASE-RELATED"/>
    <property type="match status" value="1"/>
</dbReference>
<dbReference type="PANTHER" id="PTHR11550">
    <property type="entry name" value="CTP SYNTHASE"/>
    <property type="match status" value="1"/>
</dbReference>
<evidence type="ECO:0000259" key="13">
    <source>
        <dbReference type="Pfam" id="PF06418"/>
    </source>
</evidence>
<feature type="binding site" evidence="11">
    <location>
        <position position="83"/>
    </location>
    <ligand>
        <name>ATP</name>
        <dbReference type="ChEBI" id="CHEBI:30616"/>
    </ligand>
</feature>
<evidence type="ECO:0000256" key="11">
    <source>
        <dbReference type="HAMAP-Rule" id="MF_01227"/>
    </source>
</evidence>
<dbReference type="InterPro" id="IPR004468">
    <property type="entry name" value="CTP_synthase"/>
</dbReference>
<comment type="activity regulation">
    <text evidence="11">Allosterically activated by GTP, when glutamine is the substrate; GTP has no effect on the reaction when ammonia is the substrate. The allosteric effector GTP functions by stabilizing the protein conformation that binds the tetrahedral intermediate(s) formed during glutamine hydrolysis. Inhibited by the product CTP, via allosteric rather than competitive inhibition.</text>
</comment>
<evidence type="ECO:0000313" key="15">
    <source>
        <dbReference type="Proteomes" id="UP000441336"/>
    </source>
</evidence>
<dbReference type="RefSeq" id="WP_157568185.1">
    <property type="nucleotide sequence ID" value="NZ_WQKZ01000004.1"/>
</dbReference>
<dbReference type="GO" id="GO:0005524">
    <property type="term" value="F:ATP binding"/>
    <property type="evidence" value="ECO:0007669"/>
    <property type="project" value="UniProtKB-KW"/>
</dbReference>
<comment type="caution">
    <text evidence="14">The sequence shown here is derived from an EMBL/GenBank/DDBJ whole genome shotgun (WGS) entry which is preliminary data.</text>
</comment>
<evidence type="ECO:0000256" key="2">
    <source>
        <dbReference type="ARBA" id="ARBA00007533"/>
    </source>
</evidence>
<dbReference type="GO" id="GO:0044210">
    <property type="term" value="P:'de novo' CTP biosynthetic process"/>
    <property type="evidence" value="ECO:0007669"/>
    <property type="project" value="UniProtKB-UniRule"/>
</dbReference>
<organism evidence="14 15">
    <name type="scientific">Hymenobacter ginkgonis</name>
    <dbReference type="NCBI Taxonomy" id="2682976"/>
    <lineage>
        <taxon>Bacteria</taxon>
        <taxon>Pseudomonadati</taxon>
        <taxon>Bacteroidota</taxon>
        <taxon>Cytophagia</taxon>
        <taxon>Cytophagales</taxon>
        <taxon>Hymenobacteraceae</taxon>
        <taxon>Hymenobacter</taxon>
    </lineage>
</organism>
<comment type="miscellaneous">
    <text evidence="11">CTPSs have evolved a hybrid strategy for distinguishing between UTP and CTP. The overlapping regions of the product feedback inhibitory and substrate sites recognize a common feature in both compounds, the triphosphate moiety. To differentiate isosteric substrate and product pyrimidine rings, an additional pocket far from the expected kinase/ligase catalytic site, specifically recognizes the cytosine and ribose portions of the product inhibitor.</text>
</comment>
<evidence type="ECO:0000259" key="12">
    <source>
        <dbReference type="Pfam" id="PF00117"/>
    </source>
</evidence>
<dbReference type="NCBIfam" id="TIGR00337">
    <property type="entry name" value="PyrG"/>
    <property type="match status" value="1"/>
</dbReference>
<dbReference type="CDD" id="cd01746">
    <property type="entry name" value="GATase1_CTP_Synthase"/>
    <property type="match status" value="1"/>
</dbReference>
<evidence type="ECO:0000256" key="10">
    <source>
        <dbReference type="ARBA" id="ARBA00047781"/>
    </source>
</evidence>
<dbReference type="EMBL" id="WQKZ01000004">
    <property type="protein sequence ID" value="MVN78283.1"/>
    <property type="molecule type" value="Genomic_DNA"/>
</dbReference>
<evidence type="ECO:0000256" key="6">
    <source>
        <dbReference type="ARBA" id="ARBA00022840"/>
    </source>
</evidence>
<feature type="binding site" evidence="11">
    <location>
        <begin position="26"/>
        <end position="31"/>
    </location>
    <ligand>
        <name>ATP</name>
        <dbReference type="ChEBI" id="CHEBI:30616"/>
    </ligand>
</feature>
<feature type="binding site" evidence="11">
    <location>
        <position position="236"/>
    </location>
    <ligand>
        <name>CTP</name>
        <dbReference type="ChEBI" id="CHEBI:37563"/>
        <note>allosteric inhibitor</note>
    </ligand>
</feature>
<evidence type="ECO:0000256" key="8">
    <source>
        <dbReference type="ARBA" id="ARBA00022962"/>
    </source>
</evidence>
<feature type="domain" description="Glutamine amidotransferase" evidence="12">
    <location>
        <begin position="315"/>
        <end position="541"/>
    </location>
</feature>
<accession>A0A7K1TIT5</accession>
<keyword evidence="6 11" id="KW-0067">ATP-binding</keyword>
<evidence type="ECO:0000313" key="14">
    <source>
        <dbReference type="EMBL" id="MVN78283.1"/>
    </source>
</evidence>
<feature type="active site" evidence="11">
    <location>
        <position position="524"/>
    </location>
</feature>
<feature type="binding site" evidence="11">
    <location>
        <position position="83"/>
    </location>
    <ligand>
        <name>Mg(2+)</name>
        <dbReference type="ChEBI" id="CHEBI:18420"/>
    </ligand>
</feature>
<feature type="active site" description="Nucleophile; for glutamine hydrolysis" evidence="11">
    <location>
        <position position="394"/>
    </location>
</feature>
<dbReference type="UniPathway" id="UPA00159">
    <property type="reaction ID" value="UER00277"/>
</dbReference>
<keyword evidence="7 11" id="KW-0460">Magnesium</keyword>
<dbReference type="GO" id="GO:0046872">
    <property type="term" value="F:metal ion binding"/>
    <property type="evidence" value="ECO:0007669"/>
    <property type="project" value="UniProtKB-KW"/>
</dbReference>
<evidence type="ECO:0000256" key="3">
    <source>
        <dbReference type="ARBA" id="ARBA00022598"/>
    </source>
</evidence>
<dbReference type="InterPro" id="IPR029062">
    <property type="entry name" value="Class_I_gatase-like"/>
</dbReference>
<feature type="binding site" evidence="11">
    <location>
        <position position="153"/>
    </location>
    <ligand>
        <name>Mg(2+)</name>
        <dbReference type="ChEBI" id="CHEBI:18420"/>
    </ligand>
</feature>
<feature type="active site" evidence="11">
    <location>
        <position position="522"/>
    </location>
</feature>
<dbReference type="Gene3D" id="3.40.50.880">
    <property type="match status" value="1"/>
</dbReference>
<dbReference type="GO" id="GO:0042802">
    <property type="term" value="F:identical protein binding"/>
    <property type="evidence" value="ECO:0007669"/>
    <property type="project" value="TreeGrafter"/>
</dbReference>
<dbReference type="AlphaFoldDB" id="A0A7K1TIT5"/>
<dbReference type="SUPFAM" id="SSF52540">
    <property type="entry name" value="P-loop containing nucleoside triphosphate hydrolases"/>
    <property type="match status" value="1"/>
</dbReference>
<dbReference type="FunFam" id="3.40.50.880:FF:000002">
    <property type="entry name" value="CTP synthase"/>
    <property type="match status" value="1"/>
</dbReference>
<comment type="subunit">
    <text evidence="11">Homotetramer.</text>
</comment>
<comment type="caution">
    <text evidence="11">Lacks conserved residue(s) required for the propagation of feature annotation.</text>
</comment>
<dbReference type="PROSITE" id="PS51273">
    <property type="entry name" value="GATASE_TYPE_1"/>
    <property type="match status" value="1"/>
</dbReference>
<dbReference type="FunFam" id="3.40.50.300:FF:000009">
    <property type="entry name" value="CTP synthase"/>
    <property type="match status" value="1"/>
</dbReference>
<dbReference type="CDD" id="cd03113">
    <property type="entry name" value="CTPS_N"/>
    <property type="match status" value="1"/>
</dbReference>
<dbReference type="SUPFAM" id="SSF52317">
    <property type="entry name" value="Class I glutamine amidotransferase-like"/>
    <property type="match status" value="1"/>
</dbReference>
<dbReference type="Gene3D" id="3.40.50.300">
    <property type="entry name" value="P-loop containing nucleotide triphosphate hydrolases"/>
    <property type="match status" value="1"/>
</dbReference>
<feature type="binding site" evidence="11">
    <location>
        <position position="25"/>
    </location>
    <ligand>
        <name>UTP</name>
        <dbReference type="ChEBI" id="CHEBI:46398"/>
    </ligand>
</feature>
<name>A0A7K1TIT5_9BACT</name>
<reference evidence="14 15" key="1">
    <citation type="submission" date="2019-12" db="EMBL/GenBank/DDBJ databases">
        <title>Hymenobacter sp. HMF4947 Genome sequencing and assembly.</title>
        <authorList>
            <person name="Kang H."/>
            <person name="Cha I."/>
            <person name="Kim H."/>
            <person name="Joh K."/>
        </authorList>
    </citation>
    <scope>NUCLEOTIDE SEQUENCE [LARGE SCALE GENOMIC DNA]</scope>
    <source>
        <strain evidence="14 15">HMF4947</strain>
    </source>
</reference>
<evidence type="ECO:0000256" key="5">
    <source>
        <dbReference type="ARBA" id="ARBA00022741"/>
    </source>
</evidence>
<evidence type="ECO:0000256" key="4">
    <source>
        <dbReference type="ARBA" id="ARBA00022723"/>
    </source>
</evidence>